<reference evidence="5" key="2">
    <citation type="submission" date="2021-04" db="EMBL/GenBank/DDBJ databases">
        <authorList>
            <person name="Gilroy R."/>
        </authorList>
    </citation>
    <scope>NUCLEOTIDE SEQUENCE</scope>
    <source>
        <strain evidence="5">ChiHjej10B9-4811</strain>
    </source>
</reference>
<comment type="catalytic activity">
    <reaction evidence="3">
        <text>DNA(n) + a 2'-deoxyribonucleoside 5'-triphosphate = DNA(n+1) + diphosphate</text>
        <dbReference type="Rhea" id="RHEA:22508"/>
        <dbReference type="Rhea" id="RHEA-COMP:17339"/>
        <dbReference type="Rhea" id="RHEA-COMP:17340"/>
        <dbReference type="ChEBI" id="CHEBI:33019"/>
        <dbReference type="ChEBI" id="CHEBI:61560"/>
        <dbReference type="ChEBI" id="CHEBI:173112"/>
        <dbReference type="EC" id="2.7.7.7"/>
    </reaction>
</comment>
<proteinExistence type="predicted"/>
<dbReference type="EMBL" id="DWUS01000193">
    <property type="protein sequence ID" value="HJD51862.1"/>
    <property type="molecule type" value="Genomic_DNA"/>
</dbReference>
<keyword evidence="2" id="KW-0235">DNA replication</keyword>
<dbReference type="GO" id="GO:0006302">
    <property type="term" value="P:double-strand break repair"/>
    <property type="evidence" value="ECO:0007669"/>
    <property type="project" value="TreeGrafter"/>
</dbReference>
<comment type="caution">
    <text evidence="5">The sequence shown here is derived from an EMBL/GenBank/DDBJ whole genome shotgun (WGS) entry which is preliminary data.</text>
</comment>
<dbReference type="GO" id="GO:0006261">
    <property type="term" value="P:DNA-templated DNA replication"/>
    <property type="evidence" value="ECO:0007669"/>
    <property type="project" value="InterPro"/>
</dbReference>
<dbReference type="AlphaFoldDB" id="A0A9D2ZTB0"/>
<dbReference type="InterPro" id="IPR002298">
    <property type="entry name" value="DNA_polymerase_A"/>
</dbReference>
<protein>
    <recommendedName>
        <fullName evidence="1">DNA-directed DNA polymerase</fullName>
        <ecNumber evidence="1">2.7.7.7</ecNumber>
    </recommendedName>
</protein>
<feature type="domain" description="DNA-directed DNA polymerase family A palm" evidence="4">
    <location>
        <begin position="338"/>
        <end position="548"/>
    </location>
</feature>
<dbReference type="SUPFAM" id="SSF56672">
    <property type="entry name" value="DNA/RNA polymerases"/>
    <property type="match status" value="1"/>
</dbReference>
<evidence type="ECO:0000256" key="1">
    <source>
        <dbReference type="ARBA" id="ARBA00012417"/>
    </source>
</evidence>
<reference evidence="5" key="1">
    <citation type="journal article" date="2021" name="PeerJ">
        <title>Extensive microbial diversity within the chicken gut microbiome revealed by metagenomics and culture.</title>
        <authorList>
            <person name="Gilroy R."/>
            <person name="Ravi A."/>
            <person name="Getino M."/>
            <person name="Pursley I."/>
            <person name="Horton D.L."/>
            <person name="Alikhan N.F."/>
            <person name="Baker D."/>
            <person name="Gharbi K."/>
            <person name="Hall N."/>
            <person name="Watson M."/>
            <person name="Adriaenssens E.M."/>
            <person name="Foster-Nyarko E."/>
            <person name="Jarju S."/>
            <person name="Secka A."/>
            <person name="Antonio M."/>
            <person name="Oren A."/>
            <person name="Chaudhuri R.R."/>
            <person name="La Ragione R."/>
            <person name="Hildebrand F."/>
            <person name="Pallen M.J."/>
        </authorList>
    </citation>
    <scope>NUCLEOTIDE SEQUENCE</scope>
    <source>
        <strain evidence="5">ChiHjej10B9-4811</strain>
    </source>
</reference>
<evidence type="ECO:0000313" key="6">
    <source>
        <dbReference type="Proteomes" id="UP000823908"/>
    </source>
</evidence>
<keyword evidence="5" id="KW-0269">Exonuclease</keyword>
<dbReference type="Gene3D" id="3.30.70.370">
    <property type="match status" value="1"/>
</dbReference>
<keyword evidence="5" id="KW-0540">Nuclease</keyword>
<dbReference type="Proteomes" id="UP000823908">
    <property type="component" value="Unassembled WGS sequence"/>
</dbReference>
<accession>A0A9D2ZTB0</accession>
<evidence type="ECO:0000256" key="2">
    <source>
        <dbReference type="ARBA" id="ARBA00022705"/>
    </source>
</evidence>
<sequence>MYIVLGPATSPGDTPLWEAITLNDTGSGTHRTFPFAKLPDFVRAVEAQNPHRVIRWAWADARELMPALLAAGVSPASCHDLRLAQRILFTAATRAQNRLPYTPTIDLTPEAAPPVGVLPARRQIEGQTSLFDDLGPASLEHHEAAGPSASALLTELHTQLEAVAACPAPARLSLLLAAESQGALIAAEMKHYGMPWNRTIHEKILEHALGPRPAGYDRPYKMERLAARIREELGAPNLNPDSPQEVLKALQAAGHSVTSTRKWELTEWANAVPHLREERWQLVRPLLDYKRLARLYTANGWNWLDTWVTNNRFHPTYEVGSAATGRWGGHGGGAMQIPKDVRPAIRAEEGMMLTVADAAQIEPRILAVMSGDRALAVAGRGADLYLGIAQIGERTGSVLNDRSHAKIALLAAMYGATTGEGGQLMPHLKKMFPVAIGLTERAADVGLRGGQVTTYLGRTSPAPSHAWFQAQRNQVTAADERAARSAARAHSRFTRNFVIQGTAAEWAIIWMAQIRKRLRTERRFGKRMQTRLVYFLHDEIMLYGPVGESARAAEIVRESAQAAAELIFGPTDVEFPVTVVTTDDYSQAK</sequence>
<name>A0A9D2ZTB0_9MICC</name>
<gene>
    <name evidence="5" type="ORF">H9908_08370</name>
</gene>
<dbReference type="NCBIfam" id="NF011538">
    <property type="entry name" value="PRK14975.1-1"/>
    <property type="match status" value="1"/>
</dbReference>
<evidence type="ECO:0000259" key="4">
    <source>
        <dbReference type="SMART" id="SM00482"/>
    </source>
</evidence>
<dbReference type="Gene3D" id="1.10.150.20">
    <property type="entry name" value="5' to 3' exonuclease, C-terminal subdomain"/>
    <property type="match status" value="1"/>
</dbReference>
<evidence type="ECO:0000313" key="5">
    <source>
        <dbReference type="EMBL" id="HJD51862.1"/>
    </source>
</evidence>
<dbReference type="Pfam" id="PF00476">
    <property type="entry name" value="DNA_pol_A"/>
    <property type="match status" value="1"/>
</dbReference>
<organism evidence="5 6">
    <name type="scientific">Candidatus Rothia avistercoris</name>
    <dbReference type="NCBI Taxonomy" id="2840479"/>
    <lineage>
        <taxon>Bacteria</taxon>
        <taxon>Bacillati</taxon>
        <taxon>Actinomycetota</taxon>
        <taxon>Actinomycetes</taxon>
        <taxon>Micrococcales</taxon>
        <taxon>Micrococcaceae</taxon>
        <taxon>Rothia</taxon>
    </lineage>
</organism>
<dbReference type="SMART" id="SM00482">
    <property type="entry name" value="POLAc"/>
    <property type="match status" value="1"/>
</dbReference>
<dbReference type="PANTHER" id="PTHR10133:SF27">
    <property type="entry name" value="DNA POLYMERASE NU"/>
    <property type="match status" value="1"/>
</dbReference>
<dbReference type="GO" id="GO:0003887">
    <property type="term" value="F:DNA-directed DNA polymerase activity"/>
    <property type="evidence" value="ECO:0007669"/>
    <property type="project" value="UniProtKB-EC"/>
</dbReference>
<keyword evidence="5" id="KW-0378">Hydrolase</keyword>
<dbReference type="GO" id="GO:0004527">
    <property type="term" value="F:exonuclease activity"/>
    <property type="evidence" value="ECO:0007669"/>
    <property type="project" value="UniProtKB-KW"/>
</dbReference>
<dbReference type="PANTHER" id="PTHR10133">
    <property type="entry name" value="DNA POLYMERASE I"/>
    <property type="match status" value="1"/>
</dbReference>
<dbReference type="InterPro" id="IPR001098">
    <property type="entry name" value="DNA-dir_DNA_pol_A_palm_dom"/>
</dbReference>
<dbReference type="InterPro" id="IPR043502">
    <property type="entry name" value="DNA/RNA_pol_sf"/>
</dbReference>
<evidence type="ECO:0000256" key="3">
    <source>
        <dbReference type="ARBA" id="ARBA00049244"/>
    </source>
</evidence>
<dbReference type="EC" id="2.7.7.7" evidence="1"/>
<dbReference type="GO" id="GO:0003677">
    <property type="term" value="F:DNA binding"/>
    <property type="evidence" value="ECO:0007669"/>
    <property type="project" value="InterPro"/>
</dbReference>
<dbReference type="CDD" id="cd06444">
    <property type="entry name" value="DNA_pol_A"/>
    <property type="match status" value="1"/>
</dbReference>